<organism evidence="4 5">
    <name type="scientific">Cellulophaga lytica (strain ATCC 23178 / DSM 7489 / JCM 8516 / NBRC 14961 / NCIMB 1423 / VKM B-1433 / Cy l20)</name>
    <dbReference type="NCBI Taxonomy" id="867900"/>
    <lineage>
        <taxon>Bacteria</taxon>
        <taxon>Pseudomonadati</taxon>
        <taxon>Bacteroidota</taxon>
        <taxon>Flavobacteriia</taxon>
        <taxon>Flavobacteriales</taxon>
        <taxon>Flavobacteriaceae</taxon>
        <taxon>Cellulophaga</taxon>
    </lineage>
</organism>
<evidence type="ECO:0000259" key="3">
    <source>
        <dbReference type="PROSITE" id="PS51502"/>
    </source>
</evidence>
<keyword evidence="5" id="KW-1185">Reference proteome</keyword>
<protein>
    <submittedName>
        <fullName evidence="4">Stress responsive alpha-beta barrel domain-containing protein</fullName>
    </submittedName>
</protein>
<evidence type="ECO:0000313" key="4">
    <source>
        <dbReference type="EMBL" id="ADY28554.1"/>
    </source>
</evidence>
<evidence type="ECO:0000256" key="2">
    <source>
        <dbReference type="SAM" id="SignalP"/>
    </source>
</evidence>
<feature type="domain" description="Stress-response A/B barrel" evidence="3">
    <location>
        <begin position="410"/>
        <end position="504"/>
    </location>
</feature>
<accession>F0RBT8</accession>
<dbReference type="InterPro" id="IPR015943">
    <property type="entry name" value="WD40/YVTN_repeat-like_dom_sf"/>
</dbReference>
<dbReference type="PANTHER" id="PTHR33178:SF10">
    <property type="entry name" value="STRESS-RESPONSE A_B BARREL DOMAIN-CONTAINING PROTEIN"/>
    <property type="match status" value="1"/>
</dbReference>
<dbReference type="HOGENOM" id="CLU_538544_0_0_10"/>
<name>F0RBT8_CELLC</name>
<dbReference type="Gene3D" id="3.30.70.100">
    <property type="match status" value="1"/>
</dbReference>
<dbReference type="Proteomes" id="UP000007487">
    <property type="component" value="Chromosome"/>
</dbReference>
<dbReference type="RefSeq" id="WP_013620302.1">
    <property type="nucleotide sequence ID" value="NC_015167.1"/>
</dbReference>
<feature type="chain" id="PRO_5003255804" evidence="2">
    <location>
        <begin position="22"/>
        <end position="508"/>
    </location>
</feature>
<gene>
    <name evidence="4" type="ordered locus">Celly_0722</name>
</gene>
<dbReference type="eggNOG" id="COG2706">
    <property type="taxonomic scope" value="Bacteria"/>
</dbReference>
<comment type="subunit">
    <text evidence="1">Homodimer.</text>
</comment>
<dbReference type="SUPFAM" id="SSF54909">
    <property type="entry name" value="Dimeric alpha+beta barrel"/>
    <property type="match status" value="1"/>
</dbReference>
<dbReference type="AlphaFoldDB" id="F0RBT8"/>
<evidence type="ECO:0000256" key="1">
    <source>
        <dbReference type="ARBA" id="ARBA00011738"/>
    </source>
</evidence>
<dbReference type="SUPFAM" id="SSF50998">
    <property type="entry name" value="Quinoprotein alcohol dehydrogenase-like"/>
    <property type="match status" value="1"/>
</dbReference>
<dbReference type="InterPro" id="IPR011008">
    <property type="entry name" value="Dimeric_a/b-barrel"/>
</dbReference>
<dbReference type="STRING" id="867900.Celly_0722"/>
<dbReference type="Gene3D" id="2.130.10.10">
    <property type="entry name" value="YVTN repeat-like/Quinoprotein amine dehydrogenase"/>
    <property type="match status" value="1"/>
</dbReference>
<dbReference type="PANTHER" id="PTHR33178">
    <property type="match status" value="1"/>
</dbReference>
<dbReference type="EMBL" id="CP002534">
    <property type="protein sequence ID" value="ADY28554.1"/>
    <property type="molecule type" value="Genomic_DNA"/>
</dbReference>
<dbReference type="InterPro" id="IPR044662">
    <property type="entry name" value="HS1/DABB1-like"/>
</dbReference>
<dbReference type="KEGG" id="cly:Celly_0722"/>
<evidence type="ECO:0000313" key="5">
    <source>
        <dbReference type="Proteomes" id="UP000007487"/>
    </source>
</evidence>
<proteinExistence type="predicted"/>
<dbReference type="PROSITE" id="PS51502">
    <property type="entry name" value="S_R_A_B_BARREL"/>
    <property type="match status" value="1"/>
</dbReference>
<keyword evidence="2" id="KW-0732">Signal</keyword>
<dbReference type="InterPro" id="IPR013097">
    <property type="entry name" value="Dabb"/>
</dbReference>
<dbReference type="SMART" id="SM00886">
    <property type="entry name" value="Dabb"/>
    <property type="match status" value="1"/>
</dbReference>
<dbReference type="Pfam" id="PF07876">
    <property type="entry name" value="Dabb"/>
    <property type="match status" value="1"/>
</dbReference>
<reference evidence="4 5" key="1">
    <citation type="journal article" date="2011" name="Stand. Genomic Sci.">
        <title>Complete genome sequence of Cellulophaga lytica type strain (LIM- 21).</title>
        <authorList>
            <person name="Pati A."/>
            <person name="Abt B."/>
            <person name="Teshima H."/>
            <person name="Nolan M."/>
            <person name="Lapidus A."/>
            <person name="Lucas S."/>
            <person name="Hammon N."/>
            <person name="Deshpande S."/>
            <person name="Cheng J.F."/>
            <person name="Tapia R."/>
            <person name="Han C."/>
            <person name="Goodwin L."/>
            <person name="Pitluck S."/>
            <person name="Liolios K."/>
            <person name="Pagani I."/>
            <person name="Mavromatis K."/>
            <person name="Ovchinikova G."/>
            <person name="Chen A."/>
            <person name="Palaniappan K."/>
            <person name="Land M."/>
            <person name="Hauser L."/>
            <person name="Jeffries C.D."/>
            <person name="Detter J.C."/>
            <person name="Brambilla E.M."/>
            <person name="Kannan K.P."/>
            <person name="Rohde M."/>
            <person name="Spring S."/>
            <person name="Goker M."/>
            <person name="Woyke T."/>
            <person name="Bristow J."/>
            <person name="Eisen J.A."/>
            <person name="Markowitz V."/>
            <person name="Hugenholtz P."/>
            <person name="Kyrpides N.C."/>
            <person name="Klenk H.P."/>
            <person name="Ivanova N."/>
        </authorList>
    </citation>
    <scope>NUCLEOTIDE SEQUENCE [LARGE SCALE GENOMIC DNA]</scope>
    <source>
        <strain evidence="5">ATCC 23178 / DSM 7489 / JCM 8516 / NBRC 14961 / NCIMB 1423 / VKM B-1433 / Cy l20</strain>
    </source>
</reference>
<dbReference type="InterPro" id="IPR011047">
    <property type="entry name" value="Quinoprotein_ADH-like_sf"/>
</dbReference>
<sequence length="508" mass="56595">MNWIKSIFFVIVSCNCLLGYAQLTKGNLTILEQTDYKTTKYNTVTATTYKKNGVNYVFSGGDGAFINVFKLNATGELMPVGAYELQNKKGPARGLVAHNIKGTDYLFVGNKGGNSVEVYSIEDNGSLQRAFVLNDTPETYLGTVITLKVIHIKNNFYLFVGGLESTPGLSCFKIHKNGKLSHIQSLADDDLIHTDGIIGMYSHKINGKTYLITGGFQDNGISSFEVFNNGNFKNINNIADNTTNRYLTGTYPVNGVTLGGNHYIVVGHRHHKYYKRGNFIKKKDFIFHGDGVSVFKVNEAGELIPHSVLVNNAATKLAGQTRIEILKIDDSEALVAIGTRDDNSIQLCKLNANGVLKPSSVLDTNYPIYYGLTSIKIKENFFFLSGSVDPKVKKMFAYKVNFKPKNGKKLRHVINLKYKDAATPKEVNRAVENFVALKNKIPEIIDFEWGINNSKEGKSKGFTHSFMLTFKDEKALEAYLVHKEHLALINDIGSLIDDVFVMDYYTTE</sequence>
<dbReference type="OrthoDB" id="9816070at2"/>
<feature type="signal peptide" evidence="2">
    <location>
        <begin position="1"/>
        <end position="21"/>
    </location>
</feature>